<dbReference type="InterPro" id="IPR000477">
    <property type="entry name" value="RT_dom"/>
</dbReference>
<feature type="domain" description="Reverse transcriptase" evidence="1">
    <location>
        <begin position="153"/>
        <end position="266"/>
    </location>
</feature>
<dbReference type="Proteomes" id="UP000324222">
    <property type="component" value="Unassembled WGS sequence"/>
</dbReference>
<evidence type="ECO:0000313" key="2">
    <source>
        <dbReference type="EMBL" id="MPC75780.1"/>
    </source>
</evidence>
<accession>A0A5B7HTH4</accession>
<gene>
    <name evidence="2" type="ORF">E2C01_070177</name>
</gene>
<dbReference type="InterPro" id="IPR052055">
    <property type="entry name" value="Hepadnavirus_pol/RT"/>
</dbReference>
<comment type="caution">
    <text evidence="2">The sequence shown here is derived from an EMBL/GenBank/DDBJ whole genome shotgun (WGS) entry which is preliminary data.</text>
</comment>
<dbReference type="SUPFAM" id="SSF56672">
    <property type="entry name" value="DNA/RNA polymerases"/>
    <property type="match status" value="1"/>
</dbReference>
<dbReference type="OrthoDB" id="6771932at2759"/>
<dbReference type="AlphaFoldDB" id="A0A5B7HTH4"/>
<dbReference type="InterPro" id="IPR043128">
    <property type="entry name" value="Rev_trsase/Diguanyl_cyclase"/>
</dbReference>
<dbReference type="Gene3D" id="3.10.10.10">
    <property type="entry name" value="HIV Type 1 Reverse Transcriptase, subunit A, domain 1"/>
    <property type="match status" value="1"/>
</dbReference>
<reference evidence="2 3" key="1">
    <citation type="submission" date="2019-05" db="EMBL/GenBank/DDBJ databases">
        <title>Another draft genome of Portunus trituberculatus and its Hox gene families provides insights of decapod evolution.</title>
        <authorList>
            <person name="Jeong J.-H."/>
            <person name="Song I."/>
            <person name="Kim S."/>
            <person name="Choi T."/>
            <person name="Kim D."/>
            <person name="Ryu S."/>
            <person name="Kim W."/>
        </authorList>
    </citation>
    <scope>NUCLEOTIDE SEQUENCE [LARGE SCALE GENOMIC DNA]</scope>
    <source>
        <tissue evidence="2">Muscle</tissue>
    </source>
</reference>
<dbReference type="InterPro" id="IPR043502">
    <property type="entry name" value="DNA/RNA_pol_sf"/>
</dbReference>
<sequence>MIRLWSRGNLSPRNGPSYPRLLVAWLPQFRASGLRLVVLLVPDTLCQLCLLQFCPLLLLRRVVPFALEDSSVAALGAVRDLARDAAEVPLQVGACLQRHWQEWVVKTLWYDYVLPFHRDPPLSSAAVEFPSYREGLDCHLALEAVVSEMLVKGATEPVVDPQAGLFSHVFLVPKTTKGWRPICDLSVLNCFLVVTHFCMETVSSVLESMAEGKWMVSLDLQDAYYQVPIHPQSRKYSGALEYELNLFKFLFLLQNIKIHVFLWKKL</sequence>
<dbReference type="Gene3D" id="3.30.70.270">
    <property type="match status" value="1"/>
</dbReference>
<keyword evidence="3" id="KW-1185">Reference proteome</keyword>
<dbReference type="EMBL" id="VSRR010041843">
    <property type="protein sequence ID" value="MPC75780.1"/>
    <property type="molecule type" value="Genomic_DNA"/>
</dbReference>
<dbReference type="GO" id="GO:0071897">
    <property type="term" value="P:DNA biosynthetic process"/>
    <property type="evidence" value="ECO:0007669"/>
    <property type="project" value="UniProtKB-ARBA"/>
</dbReference>
<dbReference type="PROSITE" id="PS50878">
    <property type="entry name" value="RT_POL"/>
    <property type="match status" value="1"/>
</dbReference>
<name>A0A5B7HTH4_PORTR</name>
<organism evidence="2 3">
    <name type="scientific">Portunus trituberculatus</name>
    <name type="common">Swimming crab</name>
    <name type="synonym">Neptunus trituberculatus</name>
    <dbReference type="NCBI Taxonomy" id="210409"/>
    <lineage>
        <taxon>Eukaryota</taxon>
        <taxon>Metazoa</taxon>
        <taxon>Ecdysozoa</taxon>
        <taxon>Arthropoda</taxon>
        <taxon>Crustacea</taxon>
        <taxon>Multicrustacea</taxon>
        <taxon>Malacostraca</taxon>
        <taxon>Eumalacostraca</taxon>
        <taxon>Eucarida</taxon>
        <taxon>Decapoda</taxon>
        <taxon>Pleocyemata</taxon>
        <taxon>Brachyura</taxon>
        <taxon>Eubrachyura</taxon>
        <taxon>Portunoidea</taxon>
        <taxon>Portunidae</taxon>
        <taxon>Portuninae</taxon>
        <taxon>Portunus</taxon>
    </lineage>
</organism>
<protein>
    <recommendedName>
        <fullName evidence="1">Reverse transcriptase domain-containing protein</fullName>
    </recommendedName>
</protein>
<dbReference type="PANTHER" id="PTHR33050">
    <property type="entry name" value="REVERSE TRANSCRIPTASE DOMAIN-CONTAINING PROTEIN"/>
    <property type="match status" value="1"/>
</dbReference>
<evidence type="ECO:0000259" key="1">
    <source>
        <dbReference type="PROSITE" id="PS50878"/>
    </source>
</evidence>
<proteinExistence type="predicted"/>
<evidence type="ECO:0000313" key="3">
    <source>
        <dbReference type="Proteomes" id="UP000324222"/>
    </source>
</evidence>
<dbReference type="PANTHER" id="PTHR33050:SF7">
    <property type="entry name" value="RIBONUCLEASE H"/>
    <property type="match status" value="1"/>
</dbReference>